<protein>
    <submittedName>
        <fullName evidence="1">Uncharacterized protein</fullName>
    </submittedName>
</protein>
<organism evidence="1 2">
    <name type="scientific">Pelobates cultripes</name>
    <name type="common">Western spadefoot toad</name>
    <dbReference type="NCBI Taxonomy" id="61616"/>
    <lineage>
        <taxon>Eukaryota</taxon>
        <taxon>Metazoa</taxon>
        <taxon>Chordata</taxon>
        <taxon>Craniata</taxon>
        <taxon>Vertebrata</taxon>
        <taxon>Euteleostomi</taxon>
        <taxon>Amphibia</taxon>
        <taxon>Batrachia</taxon>
        <taxon>Anura</taxon>
        <taxon>Pelobatoidea</taxon>
        <taxon>Pelobatidae</taxon>
        <taxon>Pelobates</taxon>
    </lineage>
</organism>
<dbReference type="Proteomes" id="UP001295444">
    <property type="component" value="Chromosome 09"/>
</dbReference>
<sequence length="81" mass="9129">MEDMVDAHNASMEQIRSLTAQLHQCEAKLMDLEDRSRRSNIRLQGIPEESSPGRPIQLRAWLFQMLSSQDPHGYAAIGPPA</sequence>
<accession>A0AAD1WPC4</accession>
<dbReference type="EMBL" id="OW240920">
    <property type="protein sequence ID" value="CAH2315919.1"/>
    <property type="molecule type" value="Genomic_DNA"/>
</dbReference>
<gene>
    <name evidence="1" type="ORF">PECUL_23A043992</name>
</gene>
<evidence type="ECO:0000313" key="1">
    <source>
        <dbReference type="EMBL" id="CAH2315919.1"/>
    </source>
</evidence>
<name>A0AAD1WPC4_PELCU</name>
<keyword evidence="2" id="KW-1185">Reference proteome</keyword>
<reference evidence="1" key="1">
    <citation type="submission" date="2022-03" db="EMBL/GenBank/DDBJ databases">
        <authorList>
            <person name="Alioto T."/>
            <person name="Alioto T."/>
            <person name="Gomez Garrido J."/>
        </authorList>
    </citation>
    <scope>NUCLEOTIDE SEQUENCE</scope>
</reference>
<dbReference type="AlphaFoldDB" id="A0AAD1WPC4"/>
<evidence type="ECO:0000313" key="2">
    <source>
        <dbReference type="Proteomes" id="UP001295444"/>
    </source>
</evidence>
<proteinExistence type="predicted"/>